<accession>A0A1R1SCT5</accession>
<organism evidence="1 2">
    <name type="scientific">Streptomyces sparsogenes DSM 40356</name>
    <dbReference type="NCBI Taxonomy" id="1331668"/>
    <lineage>
        <taxon>Bacteria</taxon>
        <taxon>Bacillati</taxon>
        <taxon>Actinomycetota</taxon>
        <taxon>Actinomycetes</taxon>
        <taxon>Kitasatosporales</taxon>
        <taxon>Streptomycetaceae</taxon>
        <taxon>Streptomyces</taxon>
    </lineage>
</organism>
<sequence>MLVADAKLDRAPGIRLFTYDQADGAEVGETAALSQEQAEVLAVRGRRELEQPGRGHTGDPSVMEREADGVQTHLLHQTPRVGAERPAEFGVAVQRRVADEGLHGRTPGRVPMW</sequence>
<comment type="caution">
    <text evidence="1">The sequence shown here is derived from an EMBL/GenBank/DDBJ whole genome shotgun (WGS) entry which is preliminary data.</text>
</comment>
<evidence type="ECO:0000313" key="1">
    <source>
        <dbReference type="EMBL" id="OMI35849.1"/>
    </source>
</evidence>
<evidence type="ECO:0000313" key="2">
    <source>
        <dbReference type="Proteomes" id="UP000186168"/>
    </source>
</evidence>
<gene>
    <name evidence="1" type="ORF">SPAR_29861</name>
</gene>
<dbReference type="EMBL" id="ASQP01000387">
    <property type="protein sequence ID" value="OMI35849.1"/>
    <property type="molecule type" value="Genomic_DNA"/>
</dbReference>
<dbReference type="Proteomes" id="UP000186168">
    <property type="component" value="Unassembled WGS sequence"/>
</dbReference>
<protein>
    <submittedName>
        <fullName evidence="1">Uncharacterized protein</fullName>
    </submittedName>
</protein>
<name>A0A1R1SCT5_9ACTN</name>
<dbReference type="AlphaFoldDB" id="A0A1R1SCT5"/>
<reference evidence="1 2" key="1">
    <citation type="submission" date="2013-05" db="EMBL/GenBank/DDBJ databases">
        <title>Genome sequence of Streptomyces sparsogenes DSM 40356.</title>
        <authorList>
            <person name="Coyne S."/>
            <person name="Seebeck F.P."/>
        </authorList>
    </citation>
    <scope>NUCLEOTIDE SEQUENCE [LARGE SCALE GENOMIC DNA]</scope>
    <source>
        <strain evidence="1 2">DSM 40356</strain>
    </source>
</reference>
<proteinExistence type="predicted"/>
<keyword evidence="2" id="KW-1185">Reference proteome</keyword>